<keyword evidence="1" id="KW-0812">Transmembrane</keyword>
<dbReference type="RefSeq" id="WP_280102277.1">
    <property type="nucleotide sequence ID" value="NZ_CP122979.1"/>
</dbReference>
<keyword evidence="1" id="KW-0472">Membrane</keyword>
<accession>A0ABY8LUS7</accession>
<keyword evidence="1" id="KW-1133">Transmembrane helix</keyword>
<evidence type="ECO:0000256" key="1">
    <source>
        <dbReference type="SAM" id="Phobius"/>
    </source>
</evidence>
<proteinExistence type="predicted"/>
<protein>
    <recommendedName>
        <fullName evidence="4">NERD domain-containing protein</fullName>
    </recommendedName>
</protein>
<dbReference type="EMBL" id="CP122979">
    <property type="protein sequence ID" value="WGI36974.1"/>
    <property type="molecule type" value="Genomic_DNA"/>
</dbReference>
<dbReference type="Proteomes" id="UP001179842">
    <property type="component" value="Chromosome"/>
</dbReference>
<reference evidence="2" key="1">
    <citation type="submission" date="2023-04" db="EMBL/GenBank/DDBJ databases">
        <title>Completed genome of Mycoplasma lagogenitalium type strain 12MS.</title>
        <authorList>
            <person name="Spergser J."/>
        </authorList>
    </citation>
    <scope>NUCLEOTIDE SEQUENCE</scope>
    <source>
        <strain evidence="2">12MS</strain>
    </source>
</reference>
<organism evidence="2 3">
    <name type="scientific">Mesomycoplasma lagogenitalium</name>
    <dbReference type="NCBI Taxonomy" id="171286"/>
    <lineage>
        <taxon>Bacteria</taxon>
        <taxon>Bacillati</taxon>
        <taxon>Mycoplasmatota</taxon>
        <taxon>Mycoplasmoidales</taxon>
        <taxon>Metamycoplasmataceae</taxon>
        <taxon>Mesomycoplasma</taxon>
    </lineage>
</organism>
<evidence type="ECO:0008006" key="4">
    <source>
        <dbReference type="Google" id="ProtNLM"/>
    </source>
</evidence>
<name>A0ABY8LUS7_9BACT</name>
<evidence type="ECO:0000313" key="3">
    <source>
        <dbReference type="Proteomes" id="UP001179842"/>
    </source>
</evidence>
<sequence>MILKIAIISLSSVLGLILVGVLIWRLYDFLSKKDTQKQSTKVGYISKKTIEKLNFLNSLTNEKILINILVKNNFAKKKFSLFSGIAINQEKVYVLSDIISSSKDNQLLINSKGAFWINEKKRKKIDNWETQWLEEQKRWIEKRFNKNFEIFILVDENIKKDNIKNESEFKAVNIYELNEILNSKKEKNFVPEKVIQIFTKNNVFKERK</sequence>
<keyword evidence="3" id="KW-1185">Reference proteome</keyword>
<evidence type="ECO:0000313" key="2">
    <source>
        <dbReference type="EMBL" id="WGI36974.1"/>
    </source>
</evidence>
<gene>
    <name evidence="2" type="ORF">QEG99_01670</name>
</gene>
<feature type="transmembrane region" description="Helical" evidence="1">
    <location>
        <begin position="6"/>
        <end position="27"/>
    </location>
</feature>